<evidence type="ECO:0000313" key="2">
    <source>
        <dbReference type="EMBL" id="KAJ2754991.1"/>
    </source>
</evidence>
<evidence type="ECO:0000313" key="3">
    <source>
        <dbReference type="Proteomes" id="UP001140011"/>
    </source>
</evidence>
<dbReference type="Pfam" id="PF10209">
    <property type="entry name" value="DUF2340"/>
    <property type="match status" value="1"/>
</dbReference>
<dbReference type="PANTHER" id="PTHR18444:SF9">
    <property type="entry name" value="UPF0538 PROTEIN C2ORF76"/>
    <property type="match status" value="1"/>
</dbReference>
<name>A0A9W8H3L6_9FUNG</name>
<organism evidence="2 3">
    <name type="scientific">Coemansia pectinata</name>
    <dbReference type="NCBI Taxonomy" id="1052879"/>
    <lineage>
        <taxon>Eukaryota</taxon>
        <taxon>Fungi</taxon>
        <taxon>Fungi incertae sedis</taxon>
        <taxon>Zoopagomycota</taxon>
        <taxon>Kickxellomycotina</taxon>
        <taxon>Kickxellomycetes</taxon>
        <taxon>Kickxellales</taxon>
        <taxon>Kickxellaceae</taxon>
        <taxon>Coemansia</taxon>
    </lineage>
</organism>
<dbReference type="OrthoDB" id="937at2759"/>
<dbReference type="AlphaFoldDB" id="A0A9W8H3L6"/>
<protein>
    <submittedName>
        <fullName evidence="2">Uncharacterized protein</fullName>
    </submittedName>
</protein>
<comment type="similarity">
    <text evidence="1">Belongs to the UPF0538 family.</text>
</comment>
<comment type="caution">
    <text evidence="2">The sequence shown here is derived from an EMBL/GenBank/DDBJ whole genome shotgun (WGS) entry which is preliminary data.</text>
</comment>
<dbReference type="PANTHER" id="PTHR18444">
    <property type="entry name" value="UPF0538 FAMILY MEMBER"/>
    <property type="match status" value="1"/>
</dbReference>
<keyword evidence="3" id="KW-1185">Reference proteome</keyword>
<sequence>MDKQASSSEPSLEAQPEIETTKNLKICTITVRIIKNFEYRINRNIILPVDASRATVGELKDICRKHIASETKFKIFRGIDFNTLKIYTQAFGNKTQDLIINTGKDGFLLDDQATLEFAGIRNETELSFFNKDAYEAYVKSPKTMW</sequence>
<dbReference type="InterPro" id="IPR018794">
    <property type="entry name" value="UPF0538"/>
</dbReference>
<dbReference type="Proteomes" id="UP001140011">
    <property type="component" value="Unassembled WGS sequence"/>
</dbReference>
<gene>
    <name evidence="2" type="ORF">GGI19_001983</name>
</gene>
<reference evidence="2" key="1">
    <citation type="submission" date="2022-07" db="EMBL/GenBank/DDBJ databases">
        <title>Phylogenomic reconstructions and comparative analyses of Kickxellomycotina fungi.</title>
        <authorList>
            <person name="Reynolds N.K."/>
            <person name="Stajich J.E."/>
            <person name="Barry K."/>
            <person name="Grigoriev I.V."/>
            <person name="Crous P."/>
            <person name="Smith M.E."/>
        </authorList>
    </citation>
    <scope>NUCLEOTIDE SEQUENCE</scope>
    <source>
        <strain evidence="2">BCRC 34297</strain>
    </source>
</reference>
<dbReference type="EMBL" id="JANBUH010000083">
    <property type="protein sequence ID" value="KAJ2754991.1"/>
    <property type="molecule type" value="Genomic_DNA"/>
</dbReference>
<evidence type="ECO:0000256" key="1">
    <source>
        <dbReference type="ARBA" id="ARBA00007176"/>
    </source>
</evidence>
<proteinExistence type="inferred from homology"/>
<accession>A0A9W8H3L6</accession>